<feature type="compositionally biased region" description="Basic and acidic residues" evidence="1">
    <location>
        <begin position="830"/>
        <end position="841"/>
    </location>
</feature>
<organism evidence="2 3">
    <name type="scientific">Cymbomonas tetramitiformis</name>
    <dbReference type="NCBI Taxonomy" id="36881"/>
    <lineage>
        <taxon>Eukaryota</taxon>
        <taxon>Viridiplantae</taxon>
        <taxon>Chlorophyta</taxon>
        <taxon>Pyramimonadophyceae</taxon>
        <taxon>Pyramimonadales</taxon>
        <taxon>Pyramimonadaceae</taxon>
        <taxon>Cymbomonas</taxon>
    </lineage>
</organism>
<feature type="compositionally biased region" description="Low complexity" evidence="1">
    <location>
        <begin position="373"/>
        <end position="393"/>
    </location>
</feature>
<feature type="region of interest" description="Disordered" evidence="1">
    <location>
        <begin position="35"/>
        <end position="1180"/>
    </location>
</feature>
<feature type="compositionally biased region" description="Polar residues" evidence="1">
    <location>
        <begin position="710"/>
        <end position="725"/>
    </location>
</feature>
<protein>
    <submittedName>
        <fullName evidence="2">Uncharacterized protein</fullName>
    </submittedName>
</protein>
<comment type="caution">
    <text evidence="2">The sequence shown here is derived from an EMBL/GenBank/DDBJ whole genome shotgun (WGS) entry which is preliminary data.</text>
</comment>
<feature type="compositionally biased region" description="Basic and acidic residues" evidence="1">
    <location>
        <begin position="1136"/>
        <end position="1150"/>
    </location>
</feature>
<feature type="compositionally biased region" description="Gly residues" evidence="1">
    <location>
        <begin position="1037"/>
        <end position="1047"/>
    </location>
</feature>
<feature type="compositionally biased region" description="Low complexity" evidence="1">
    <location>
        <begin position="994"/>
        <end position="1021"/>
    </location>
</feature>
<feature type="compositionally biased region" description="Pro residues" evidence="1">
    <location>
        <begin position="911"/>
        <end position="925"/>
    </location>
</feature>
<feature type="compositionally biased region" description="Low complexity" evidence="1">
    <location>
        <begin position="70"/>
        <end position="81"/>
    </location>
</feature>
<feature type="compositionally biased region" description="Basic and acidic residues" evidence="1">
    <location>
        <begin position="404"/>
        <end position="413"/>
    </location>
</feature>
<feature type="compositionally biased region" description="Low complexity" evidence="1">
    <location>
        <begin position="726"/>
        <end position="741"/>
    </location>
</feature>
<accession>A0AAE0KWQ5</accession>
<evidence type="ECO:0000313" key="2">
    <source>
        <dbReference type="EMBL" id="KAK3263583.1"/>
    </source>
</evidence>
<feature type="compositionally biased region" description="Pro residues" evidence="1">
    <location>
        <begin position="321"/>
        <end position="363"/>
    </location>
</feature>
<dbReference type="Proteomes" id="UP001190700">
    <property type="component" value="Unassembled WGS sequence"/>
</dbReference>
<dbReference type="AlphaFoldDB" id="A0AAE0KWQ5"/>
<feature type="compositionally biased region" description="Basic and acidic residues" evidence="1">
    <location>
        <begin position="667"/>
        <end position="694"/>
    </location>
</feature>
<feature type="compositionally biased region" description="Basic and acidic residues" evidence="1">
    <location>
        <begin position="593"/>
        <end position="612"/>
    </location>
</feature>
<feature type="compositionally biased region" description="Basic and acidic residues" evidence="1">
    <location>
        <begin position="210"/>
        <end position="247"/>
    </location>
</feature>
<feature type="compositionally biased region" description="Basic and acidic residues" evidence="1">
    <location>
        <begin position="746"/>
        <end position="775"/>
    </location>
</feature>
<feature type="compositionally biased region" description="Basic and acidic residues" evidence="1">
    <location>
        <begin position="484"/>
        <end position="494"/>
    </location>
</feature>
<feature type="compositionally biased region" description="Basic and acidic residues" evidence="1">
    <location>
        <begin position="302"/>
        <end position="315"/>
    </location>
</feature>
<feature type="compositionally biased region" description="Basic and acidic residues" evidence="1">
    <location>
        <begin position="853"/>
        <end position="865"/>
    </location>
</feature>
<feature type="compositionally biased region" description="Gly residues" evidence="1">
    <location>
        <begin position="561"/>
        <end position="573"/>
    </location>
</feature>
<gene>
    <name evidence="2" type="ORF">CYMTET_27621</name>
</gene>
<feature type="compositionally biased region" description="Basic residues" evidence="1">
    <location>
        <begin position="1024"/>
        <end position="1036"/>
    </location>
</feature>
<feature type="compositionally biased region" description="Low complexity" evidence="1">
    <location>
        <begin position="947"/>
        <end position="959"/>
    </location>
</feature>
<dbReference type="EMBL" id="LGRX02015252">
    <property type="protein sequence ID" value="KAK3263583.1"/>
    <property type="molecule type" value="Genomic_DNA"/>
</dbReference>
<feature type="compositionally biased region" description="Low complexity" evidence="1">
    <location>
        <begin position="813"/>
        <end position="822"/>
    </location>
</feature>
<reference evidence="2 3" key="1">
    <citation type="journal article" date="2015" name="Genome Biol. Evol.">
        <title>Comparative Genomics of a Bacterivorous Green Alga Reveals Evolutionary Causalities and Consequences of Phago-Mixotrophic Mode of Nutrition.</title>
        <authorList>
            <person name="Burns J.A."/>
            <person name="Paasch A."/>
            <person name="Narechania A."/>
            <person name="Kim E."/>
        </authorList>
    </citation>
    <scope>NUCLEOTIDE SEQUENCE [LARGE SCALE GENOMIC DNA]</scope>
    <source>
        <strain evidence="2 3">PLY_AMNH</strain>
    </source>
</reference>
<evidence type="ECO:0000313" key="3">
    <source>
        <dbReference type="Proteomes" id="UP001190700"/>
    </source>
</evidence>
<keyword evidence="3" id="KW-1185">Reference proteome</keyword>
<feature type="compositionally biased region" description="Low complexity" evidence="1">
    <location>
        <begin position="1089"/>
        <end position="1106"/>
    </location>
</feature>
<feature type="compositionally biased region" description="Basic and acidic residues" evidence="1">
    <location>
        <begin position="977"/>
        <end position="990"/>
    </location>
</feature>
<sequence length="1180" mass="122021">MNHLDWEAVYAGYRELIDMQRDVARPQSRRMVSLGKVNAPKPINLPSQRRENNGLDPSVNIVAKAANTWSAAPDSSAEEASNPGPWNSTPQPTASAVPSAPTPGVQNPAGRTQPSSEPAPFPPAPWAVQQQPGAPPHHNVNDSAARPASTPWGGANPLQQHHKATEALRMQQEFPELGKEAALRASEGTSPEHSWAQRSDLSARDPYSVQEDRWGRMQRLSRGDESDTWRRQENYDFAPRRSFDGAHYEQNGSGYGTRPLMQSHSAGYQGYNHGPPPAGAHPGYPSDAPYGARFGPGYGQMPDRERRLDPREREMYGPPAQQRPPLPPFGGPQPPPPPGPPPPGQPMMGFQPPPPPGPPPPGQPRASLQPGLAGDAKPQQPAAPKVAPAPAGPEWSGMEDEDMDYAHGPKFDDDGNLSPAPSPGKGDGEQQQQQPRKEEEDEEEPIPAGGPRGDYFGEDIPRNADAVASDGGRHRKVVRALHTGGEEGGERCSESHSAAGGRGGGPYKEQQKPMRILRRAPAEEKAGAEAAGTDNPPPAEVMPKNGPGPGHKNGPSRAESNGGGVKGTGGKGKGGPKDSSEVQLPEKGATARGAEKPSVHSGRGGRDKRGAKDGANGQWAADGRGHVSTELPASASPDTEKQSHVPPTEVEGPGGTQKKASLSSATKRAEEKKREADRRTAEQRVREATSKADGPDPSWTRRQLDGGPQPKQSARQQKPQAHGSSPQQQAVAAAAAAQGKGRPARGGKESHAEKPGKAEAEESSTKPVEAKRGGGEPHAAANPPKRENGRPASAAAKLPSGRGRYSDNDTGKSAKAPPASSAGQQRPKSGAHEERPPKEVGAKQGARSSEGFVQHDDVEGGDKRNRPTRRARGGSGRNGARQDEAEGPAKGAMKADEPVPKTSDLPALATRPPPGLSPSPAPQPLSPSAAAAAAALARPPRPSQTSPTAPRGAPGNNPGPAKPPAPQADSVPPQVVDEGKPRRQDREIYVPRHQAQQAPQQGSAAAQEGQAAAPAANPAQGKGKDRKRGGDHRRGGRGGGAGGGGGAAADDAGEQSSDTAVAHQQPRQAASDERKRGAGKGKGNSALTPPTQAARPSSQAAATALAGRGGASDGASSAPGSGSARSKGGRGGAGRKGGEGEGKGGGERRSRPASGKGGQVKGGGKRDEGISQANAPMVVV</sequence>
<proteinExistence type="predicted"/>
<feature type="compositionally biased region" description="Low complexity" evidence="1">
    <location>
        <begin position="926"/>
        <end position="938"/>
    </location>
</feature>
<name>A0AAE0KWQ5_9CHLO</name>
<feature type="compositionally biased region" description="Low complexity" evidence="1">
    <location>
        <begin position="88"/>
        <end position="103"/>
    </location>
</feature>
<feature type="compositionally biased region" description="Low complexity" evidence="1">
    <location>
        <begin position="1113"/>
        <end position="1126"/>
    </location>
</feature>
<feature type="compositionally biased region" description="Polar residues" evidence="1">
    <location>
        <begin position="187"/>
        <end position="200"/>
    </location>
</feature>
<evidence type="ECO:0000256" key="1">
    <source>
        <dbReference type="SAM" id="MobiDB-lite"/>
    </source>
</evidence>